<dbReference type="AlphaFoldDB" id="A0A6P8AXV0"/>
<evidence type="ECO:0000313" key="2">
    <source>
        <dbReference type="RefSeq" id="XP_030979689.1"/>
    </source>
</evidence>
<dbReference type="Proteomes" id="UP000515153">
    <property type="component" value="Chromosome VII"/>
</dbReference>
<dbReference type="GeneID" id="41965180"/>
<dbReference type="KEGG" id="pgri:PgNI_10299"/>
<sequence>MAMWGLHLDVPRVGHHQLGTGQCQPALPSASSPCACPTVRFSLID</sequence>
<gene>
    <name evidence="2" type="ORF">PgNI_10299</name>
</gene>
<evidence type="ECO:0000313" key="1">
    <source>
        <dbReference type="Proteomes" id="UP000515153"/>
    </source>
</evidence>
<reference evidence="2" key="3">
    <citation type="submission" date="2025-08" db="UniProtKB">
        <authorList>
            <consortium name="RefSeq"/>
        </authorList>
    </citation>
    <scope>IDENTIFICATION</scope>
    <source>
        <strain evidence="2">NI907</strain>
    </source>
</reference>
<name>A0A6P8AXV0_PYRGI</name>
<reference evidence="2" key="2">
    <citation type="submission" date="2019-10" db="EMBL/GenBank/DDBJ databases">
        <authorList>
            <consortium name="NCBI Genome Project"/>
        </authorList>
    </citation>
    <scope>NUCLEOTIDE SEQUENCE</scope>
    <source>
        <strain evidence="2">NI907</strain>
    </source>
</reference>
<keyword evidence="1" id="KW-1185">Reference proteome</keyword>
<protein>
    <submittedName>
        <fullName evidence="2">Uncharacterized protein</fullName>
    </submittedName>
</protein>
<dbReference type="RefSeq" id="XP_030979689.1">
    <property type="nucleotide sequence ID" value="XM_031130272.1"/>
</dbReference>
<reference evidence="1 2" key="1">
    <citation type="journal article" date="2019" name="Mol. Biol. Evol.">
        <title>Blast fungal genomes show frequent chromosomal changes, gene gains and losses, and effector gene turnover.</title>
        <authorList>
            <person name="Gomez Luciano L.B."/>
            <person name="Jason Tsai I."/>
            <person name="Chuma I."/>
            <person name="Tosa Y."/>
            <person name="Chen Y.H."/>
            <person name="Li J.Y."/>
            <person name="Li M.Y."/>
            <person name="Jade Lu M.Y."/>
            <person name="Nakayashiki H."/>
            <person name="Li W.H."/>
        </authorList>
    </citation>
    <scope>NUCLEOTIDE SEQUENCE [LARGE SCALE GENOMIC DNA]</scope>
    <source>
        <strain evidence="1 2">NI907</strain>
    </source>
</reference>
<proteinExistence type="predicted"/>
<accession>A0A6P8AXV0</accession>
<organism evidence="1 2">
    <name type="scientific">Pyricularia grisea</name>
    <name type="common">Crabgrass-specific blast fungus</name>
    <name type="synonym">Magnaporthe grisea</name>
    <dbReference type="NCBI Taxonomy" id="148305"/>
    <lineage>
        <taxon>Eukaryota</taxon>
        <taxon>Fungi</taxon>
        <taxon>Dikarya</taxon>
        <taxon>Ascomycota</taxon>
        <taxon>Pezizomycotina</taxon>
        <taxon>Sordariomycetes</taxon>
        <taxon>Sordariomycetidae</taxon>
        <taxon>Magnaporthales</taxon>
        <taxon>Pyriculariaceae</taxon>
        <taxon>Pyricularia</taxon>
    </lineage>
</organism>